<evidence type="ECO:0000256" key="1">
    <source>
        <dbReference type="ARBA" id="ARBA00001974"/>
    </source>
</evidence>
<dbReference type="GO" id="GO:0016491">
    <property type="term" value="F:oxidoreductase activity"/>
    <property type="evidence" value="ECO:0007669"/>
    <property type="project" value="UniProtKB-KW"/>
</dbReference>
<organism evidence="7 8">
    <name type="scientific">Cylindrotheca closterium</name>
    <dbReference type="NCBI Taxonomy" id="2856"/>
    <lineage>
        <taxon>Eukaryota</taxon>
        <taxon>Sar</taxon>
        <taxon>Stramenopiles</taxon>
        <taxon>Ochrophyta</taxon>
        <taxon>Bacillariophyta</taxon>
        <taxon>Bacillariophyceae</taxon>
        <taxon>Bacillariophycidae</taxon>
        <taxon>Bacillariales</taxon>
        <taxon>Bacillariaceae</taxon>
        <taxon>Cylindrotheca</taxon>
    </lineage>
</organism>
<dbReference type="Pfam" id="PF01565">
    <property type="entry name" value="FAD_binding_4"/>
    <property type="match status" value="1"/>
</dbReference>
<dbReference type="EMBL" id="CAKOGP040001847">
    <property type="protein sequence ID" value="CAJ1953874.1"/>
    <property type="molecule type" value="Genomic_DNA"/>
</dbReference>
<dbReference type="PANTHER" id="PTHR42973:SF39">
    <property type="entry name" value="FAD-BINDING PCMH-TYPE DOMAIN-CONTAINING PROTEIN"/>
    <property type="match status" value="1"/>
</dbReference>
<dbReference type="Gene3D" id="3.30.43.10">
    <property type="entry name" value="Uridine Diphospho-n-acetylenolpyruvylglucosamine Reductase, domain 2"/>
    <property type="match status" value="1"/>
</dbReference>
<proteinExistence type="inferred from homology"/>
<dbReference type="InterPro" id="IPR016169">
    <property type="entry name" value="FAD-bd_PCMH_sub2"/>
</dbReference>
<comment type="similarity">
    <text evidence="2">Belongs to the oxygen-dependent FAD-linked oxidoreductase family.</text>
</comment>
<dbReference type="PANTHER" id="PTHR42973">
    <property type="entry name" value="BINDING OXIDOREDUCTASE, PUTATIVE (AFU_ORTHOLOGUE AFUA_1G17690)-RELATED"/>
    <property type="match status" value="1"/>
</dbReference>
<dbReference type="SUPFAM" id="SSF56176">
    <property type="entry name" value="FAD-binding/transporter-associated domain-like"/>
    <property type="match status" value="1"/>
</dbReference>
<evidence type="ECO:0000256" key="5">
    <source>
        <dbReference type="ARBA" id="ARBA00023002"/>
    </source>
</evidence>
<accession>A0AAD2FUK9</accession>
<comment type="cofactor">
    <cofactor evidence="1">
        <name>FAD</name>
        <dbReference type="ChEBI" id="CHEBI:57692"/>
    </cofactor>
</comment>
<dbReference type="Proteomes" id="UP001295423">
    <property type="component" value="Unassembled WGS sequence"/>
</dbReference>
<evidence type="ECO:0000313" key="7">
    <source>
        <dbReference type="EMBL" id="CAJ1953874.1"/>
    </source>
</evidence>
<dbReference type="Gene3D" id="3.30.465.10">
    <property type="match status" value="2"/>
</dbReference>
<gene>
    <name evidence="7" type="ORF">CYCCA115_LOCUS14471</name>
</gene>
<keyword evidence="4" id="KW-0274">FAD</keyword>
<evidence type="ECO:0000313" key="8">
    <source>
        <dbReference type="Proteomes" id="UP001295423"/>
    </source>
</evidence>
<feature type="domain" description="FAD-binding PCMH-type" evidence="6">
    <location>
        <begin position="183"/>
        <end position="408"/>
    </location>
</feature>
<evidence type="ECO:0000259" key="6">
    <source>
        <dbReference type="PROSITE" id="PS51387"/>
    </source>
</evidence>
<comment type="caution">
    <text evidence="7">The sequence shown here is derived from an EMBL/GenBank/DDBJ whole genome shotgun (WGS) entry which is preliminary data.</text>
</comment>
<dbReference type="InterPro" id="IPR016167">
    <property type="entry name" value="FAD-bd_PCMH_sub1"/>
</dbReference>
<dbReference type="InterPro" id="IPR012951">
    <property type="entry name" value="BBE"/>
</dbReference>
<dbReference type="Gene3D" id="3.40.462.20">
    <property type="match status" value="1"/>
</dbReference>
<dbReference type="InterPro" id="IPR016166">
    <property type="entry name" value="FAD-bd_PCMH"/>
</dbReference>
<keyword evidence="3" id="KW-0285">Flavoprotein</keyword>
<dbReference type="GO" id="GO:0071949">
    <property type="term" value="F:FAD binding"/>
    <property type="evidence" value="ECO:0007669"/>
    <property type="project" value="InterPro"/>
</dbReference>
<evidence type="ECO:0000256" key="4">
    <source>
        <dbReference type="ARBA" id="ARBA00022827"/>
    </source>
</evidence>
<name>A0AAD2FUK9_9STRA</name>
<reference evidence="7" key="1">
    <citation type="submission" date="2023-08" db="EMBL/GenBank/DDBJ databases">
        <authorList>
            <person name="Audoor S."/>
            <person name="Bilcke G."/>
        </authorList>
    </citation>
    <scope>NUCLEOTIDE SEQUENCE</scope>
</reference>
<keyword evidence="5" id="KW-0560">Oxidoreductase</keyword>
<dbReference type="InterPro" id="IPR036318">
    <property type="entry name" value="FAD-bd_PCMH-like_sf"/>
</dbReference>
<dbReference type="Pfam" id="PF08031">
    <property type="entry name" value="BBE"/>
    <property type="match status" value="1"/>
</dbReference>
<dbReference type="AlphaFoldDB" id="A0AAD2FUK9"/>
<dbReference type="PROSITE" id="PS51387">
    <property type="entry name" value="FAD_PCMH"/>
    <property type="match status" value="1"/>
</dbReference>
<dbReference type="InterPro" id="IPR050416">
    <property type="entry name" value="FAD-linked_Oxidoreductase"/>
</dbReference>
<evidence type="ECO:0000256" key="2">
    <source>
        <dbReference type="ARBA" id="ARBA00005466"/>
    </source>
</evidence>
<protein>
    <recommendedName>
        <fullName evidence="6">FAD-binding PCMH-type domain-containing protein</fullName>
    </recommendedName>
</protein>
<dbReference type="InterPro" id="IPR006094">
    <property type="entry name" value="Oxid_FAD_bind_N"/>
</dbReference>
<evidence type="ECO:0000256" key="3">
    <source>
        <dbReference type="ARBA" id="ARBA00022630"/>
    </source>
</evidence>
<sequence length="727" mass="81099">MAKKPFTMEKESKDLLQTCVPGVTVSTTHDSCTDSPRLFHYYHSYQTLYVEDDEYNDDADDDEGSPMYHSSPITQHVPRLEEQRQRNRIILLIRLSLLLSAVWFYCYNSSTTTNSNESQSNHSSLPTWTVENETATNATRVGDDRQDHILTALKNLDEDIQGDIVLASTKQKFQMAAKVWSLGREPPLAVVEAFSIQDVALAVPILAGLSKEYSLEFRVKSGGHSFDGASTVQGGVMLSLAKLNAMTLSWDPENDDDDDANQTQRMKMTTTPQHRKQQQQDPSPKTVIVQSGVKMEDFLGTVLDQHGYESVVSSAAGVAFGGFLLGGGYGSTSRLHGLAMDQVIRIKAVLVNGTVVDVYAPNATTTRTSFSSRSSQDNDNDDLFWGLLGAGGGNFAVAVEYELKVYPSKDMKLGAKVKMPISYLTQFLQKVGEKEPKLDDRFIASVEEFELSGGGSSPDGGEDDTRSFQSKLLKLKSEAKNGYRFSRLGKTNNNDDQYNDTEEEGTATVTLHWMGDSNGGSDDGEVGMDYINQNVVSLIPQKVRKDVTVSYYYFSWSGITRQKEQSETWRTVWAAQAWNGFLMPENNTAAVWQSIYKDMMTMFQYCTFLVPNIELWGGAISQRTNNETAFAHRQAVYNVGVRLMVPNGTKEEQHFSEDQSALVSAVWPSIAKHLQGVYVNYPMSSLAKEDYPNAYWGDNLDRLVKLKDQFDPDNYLHHPHSVPSAKK</sequence>
<keyword evidence="8" id="KW-1185">Reference proteome</keyword>